<name>A0ACC3KBG1_EUCGR</name>
<dbReference type="EMBL" id="CM064440">
    <property type="protein sequence ID" value="KAK3423594.1"/>
    <property type="molecule type" value="Genomic_DNA"/>
</dbReference>
<protein>
    <submittedName>
        <fullName evidence="1">Uncharacterized protein</fullName>
    </submittedName>
</protein>
<sequence>MTRWLWRPAFIDISRLSSSSSLPVSLGLRRKADPEVAAQEAAQEAVQPGVPGVGVLNISLSEKEESVLRENPTTLHEVAKQRELSGTLESESDGMLKKQISHAKSKELSGHDIFAPPPEILPRTVVSHAHTMHQDMGEPAPRNLRTSVKVSNPAGGQSNIMSTEEPVLKTAKKIYDKKFTELSGNDIFKGDVPPSSAEKPLSVAKLREISGNDIFADGKVESRDYLGGVRKPPGGESSISLV</sequence>
<reference evidence="1 2" key="1">
    <citation type="journal article" date="2014" name="Nature">
        <title>The genome of Eucalyptus grandis.</title>
        <authorList>
            <person name="Myburg A.A."/>
            <person name="Grattapaglia D."/>
            <person name="Tuskan G.A."/>
            <person name="Hellsten U."/>
            <person name="Hayes R.D."/>
            <person name="Grimwood J."/>
            <person name="Jenkins J."/>
            <person name="Lindquist E."/>
            <person name="Tice H."/>
            <person name="Bauer D."/>
            <person name="Goodstein D.M."/>
            <person name="Dubchak I."/>
            <person name="Poliakov A."/>
            <person name="Mizrachi E."/>
            <person name="Kullan A.R."/>
            <person name="Hussey S.G."/>
            <person name="Pinard D."/>
            <person name="van der Merwe K."/>
            <person name="Singh P."/>
            <person name="van Jaarsveld I."/>
            <person name="Silva-Junior O.B."/>
            <person name="Togawa R.C."/>
            <person name="Pappas M.R."/>
            <person name="Faria D.A."/>
            <person name="Sansaloni C.P."/>
            <person name="Petroli C.D."/>
            <person name="Yang X."/>
            <person name="Ranjan P."/>
            <person name="Tschaplinski T.J."/>
            <person name="Ye C.Y."/>
            <person name="Li T."/>
            <person name="Sterck L."/>
            <person name="Vanneste K."/>
            <person name="Murat F."/>
            <person name="Soler M."/>
            <person name="Clemente H.S."/>
            <person name="Saidi N."/>
            <person name="Cassan-Wang H."/>
            <person name="Dunand C."/>
            <person name="Hefer C.A."/>
            <person name="Bornberg-Bauer E."/>
            <person name="Kersting A.R."/>
            <person name="Vining K."/>
            <person name="Amarasinghe V."/>
            <person name="Ranik M."/>
            <person name="Naithani S."/>
            <person name="Elser J."/>
            <person name="Boyd A.E."/>
            <person name="Liston A."/>
            <person name="Spatafora J.W."/>
            <person name="Dharmwardhana P."/>
            <person name="Raja R."/>
            <person name="Sullivan C."/>
            <person name="Romanel E."/>
            <person name="Alves-Ferreira M."/>
            <person name="Kulheim C."/>
            <person name="Foley W."/>
            <person name="Carocha V."/>
            <person name="Paiva J."/>
            <person name="Kudrna D."/>
            <person name="Brommonschenkel S.H."/>
            <person name="Pasquali G."/>
            <person name="Byrne M."/>
            <person name="Rigault P."/>
            <person name="Tibbits J."/>
            <person name="Spokevicius A."/>
            <person name="Jones R.C."/>
            <person name="Steane D.A."/>
            <person name="Vaillancourt R.E."/>
            <person name="Potts B.M."/>
            <person name="Joubert F."/>
            <person name="Barry K."/>
            <person name="Pappas G.J."/>
            <person name="Strauss S.H."/>
            <person name="Jaiswal P."/>
            <person name="Grima-Pettenati J."/>
            <person name="Salse J."/>
            <person name="Van de Peer Y."/>
            <person name="Rokhsar D.S."/>
            <person name="Schmutz J."/>
        </authorList>
    </citation>
    <scope>NUCLEOTIDE SEQUENCE [LARGE SCALE GENOMIC DNA]</scope>
    <source>
        <strain evidence="2">cv. BRASUZ1</strain>
        <tissue evidence="1">Leaf extractions</tissue>
    </source>
</reference>
<comment type="caution">
    <text evidence="1">The sequence shown here is derived from an EMBL/GenBank/DDBJ whole genome shotgun (WGS) entry which is preliminary data.</text>
</comment>
<dbReference type="Proteomes" id="UP000030711">
    <property type="component" value="Chromosome 6"/>
</dbReference>
<keyword evidence="2" id="KW-1185">Reference proteome</keyword>
<evidence type="ECO:0000313" key="1">
    <source>
        <dbReference type="EMBL" id="KAK3423594.1"/>
    </source>
</evidence>
<organism evidence="1 2">
    <name type="scientific">Eucalyptus grandis</name>
    <name type="common">Flooded gum</name>
    <dbReference type="NCBI Taxonomy" id="71139"/>
    <lineage>
        <taxon>Eukaryota</taxon>
        <taxon>Viridiplantae</taxon>
        <taxon>Streptophyta</taxon>
        <taxon>Embryophyta</taxon>
        <taxon>Tracheophyta</taxon>
        <taxon>Spermatophyta</taxon>
        <taxon>Magnoliopsida</taxon>
        <taxon>eudicotyledons</taxon>
        <taxon>Gunneridae</taxon>
        <taxon>Pentapetalae</taxon>
        <taxon>rosids</taxon>
        <taxon>malvids</taxon>
        <taxon>Myrtales</taxon>
        <taxon>Myrtaceae</taxon>
        <taxon>Myrtoideae</taxon>
        <taxon>Eucalypteae</taxon>
        <taxon>Eucalyptus</taxon>
    </lineage>
</organism>
<proteinExistence type="predicted"/>
<accession>A0ACC3KBG1</accession>
<evidence type="ECO:0000313" key="2">
    <source>
        <dbReference type="Proteomes" id="UP000030711"/>
    </source>
</evidence>
<gene>
    <name evidence="1" type="ORF">EUGRSUZ_F00310</name>
</gene>